<sequence>MSLKDFKTRLKIRTEPENIYSAFTNPLTIELWSGYPAEMPEADGGEFSMWEGDISGRVLERVPQEKVVEEWFFGDQEEPSIATIKIFPYRSYAQVEVVHTNIPEEAWGDITHGWEEYILGTIKEFFEAE</sequence>
<dbReference type="Pfam" id="PF08327">
    <property type="entry name" value="AHSA1"/>
    <property type="match status" value="1"/>
</dbReference>
<dbReference type="EMBL" id="QEWP01000002">
    <property type="protein sequence ID" value="PWE00632.1"/>
    <property type="molecule type" value="Genomic_DNA"/>
</dbReference>
<dbReference type="Gene3D" id="3.30.530.20">
    <property type="match status" value="1"/>
</dbReference>
<evidence type="ECO:0000259" key="2">
    <source>
        <dbReference type="Pfam" id="PF08327"/>
    </source>
</evidence>
<name>A0A2U2BC40_9BACT</name>
<evidence type="ECO:0000256" key="1">
    <source>
        <dbReference type="ARBA" id="ARBA00006817"/>
    </source>
</evidence>
<reference evidence="3 4" key="1">
    <citation type="submission" date="2018-05" db="EMBL/GenBank/DDBJ databases">
        <title>Marinilabilia rubrum sp. nov., isolated from saltern sediment.</title>
        <authorList>
            <person name="Zhang R."/>
        </authorList>
    </citation>
    <scope>NUCLEOTIDE SEQUENCE [LARGE SCALE GENOMIC DNA]</scope>
    <source>
        <strain evidence="3 4">WTE16</strain>
    </source>
</reference>
<protein>
    <submittedName>
        <fullName evidence="3">ATPase</fullName>
    </submittedName>
</protein>
<dbReference type="InterPro" id="IPR013538">
    <property type="entry name" value="ASHA1/2-like_C"/>
</dbReference>
<dbReference type="SUPFAM" id="SSF55961">
    <property type="entry name" value="Bet v1-like"/>
    <property type="match status" value="1"/>
</dbReference>
<dbReference type="RefSeq" id="WP_109263004.1">
    <property type="nucleotide sequence ID" value="NZ_QEWP01000002.1"/>
</dbReference>
<dbReference type="AlphaFoldDB" id="A0A2U2BC40"/>
<dbReference type="Proteomes" id="UP000244956">
    <property type="component" value="Unassembled WGS sequence"/>
</dbReference>
<feature type="domain" description="Activator of Hsp90 ATPase homologue 1/2-like C-terminal" evidence="2">
    <location>
        <begin position="14"/>
        <end position="126"/>
    </location>
</feature>
<keyword evidence="4" id="KW-1185">Reference proteome</keyword>
<dbReference type="OrthoDB" id="1445093at2"/>
<dbReference type="InterPro" id="IPR023393">
    <property type="entry name" value="START-like_dom_sf"/>
</dbReference>
<comment type="similarity">
    <text evidence="1">Belongs to the AHA1 family.</text>
</comment>
<evidence type="ECO:0000313" key="3">
    <source>
        <dbReference type="EMBL" id="PWE00632.1"/>
    </source>
</evidence>
<comment type="caution">
    <text evidence="3">The sequence shown here is derived from an EMBL/GenBank/DDBJ whole genome shotgun (WGS) entry which is preliminary data.</text>
</comment>
<evidence type="ECO:0000313" key="4">
    <source>
        <dbReference type="Proteomes" id="UP000244956"/>
    </source>
</evidence>
<proteinExistence type="inferred from homology"/>
<accession>A0A2U2BC40</accession>
<organism evidence="3 4">
    <name type="scientific">Marinilabilia rubra</name>
    <dbReference type="NCBI Taxonomy" id="2162893"/>
    <lineage>
        <taxon>Bacteria</taxon>
        <taxon>Pseudomonadati</taxon>
        <taxon>Bacteroidota</taxon>
        <taxon>Bacteroidia</taxon>
        <taxon>Marinilabiliales</taxon>
        <taxon>Marinilabiliaceae</taxon>
        <taxon>Marinilabilia</taxon>
    </lineage>
</organism>
<gene>
    <name evidence="3" type="ORF">DDZ16_03270</name>
</gene>